<dbReference type="Proteomes" id="UP000593735">
    <property type="component" value="Chromosome"/>
</dbReference>
<proteinExistence type="predicted"/>
<keyword evidence="2" id="KW-1185">Reference proteome</keyword>
<sequence length="265" mass="28910">MGEGNKATPVVAFFDVDGTLTDRGNDDGYEVMPTARVQEAIHAFVEQGNVAVVCTGRSILGVRGLRDMPFSGFVTLNGTHVILGDQVILNHVIHADMLSRTLEEMRRVGMEALIEGTYGNVLVSGVSSDMEQMRMPRIEDYERAGGRMEFGKIDFMDSSMDAYRASEFLTSCYTYFNVGDGYHELSIPGTSKGIGGRALIDALPFEPSRVYAFGDSENDLGILAEADVAVVMENASDVVKRHADYVTDHVHDDGVVTALEHFGLI</sequence>
<reference evidence="1 2" key="1">
    <citation type="submission" date="2020-10" db="EMBL/GenBank/DDBJ databases">
        <title>Olsenella immobilis sp.nov., isolated from the mud in a fermentation cellar used for the production of Chinese strong-flavoured liquor.</title>
        <authorList>
            <person name="Lu L."/>
        </authorList>
    </citation>
    <scope>NUCLEOTIDE SEQUENCE [LARGE SCALE GENOMIC DNA]</scope>
    <source>
        <strain evidence="1 2">LZLJ-2</strain>
    </source>
</reference>
<dbReference type="EMBL" id="CP063767">
    <property type="protein sequence ID" value="QOY60936.1"/>
    <property type="molecule type" value="Genomic_DNA"/>
</dbReference>
<dbReference type="Pfam" id="PF08282">
    <property type="entry name" value="Hydrolase_3"/>
    <property type="match status" value="1"/>
</dbReference>
<dbReference type="AlphaFoldDB" id="A0A7S7M8Y8"/>
<dbReference type="PANTHER" id="PTHR10000:SF25">
    <property type="entry name" value="PHOSPHATASE YKRA-RELATED"/>
    <property type="match status" value="1"/>
</dbReference>
<dbReference type="InterPro" id="IPR006379">
    <property type="entry name" value="HAD-SF_hydro_IIB"/>
</dbReference>
<evidence type="ECO:0000313" key="2">
    <source>
        <dbReference type="Proteomes" id="UP000593735"/>
    </source>
</evidence>
<name>A0A7S7M8Y8_9ACTN</name>
<dbReference type="PANTHER" id="PTHR10000">
    <property type="entry name" value="PHOSPHOSERINE PHOSPHATASE"/>
    <property type="match status" value="1"/>
</dbReference>
<dbReference type="RefSeq" id="WP_194371820.1">
    <property type="nucleotide sequence ID" value="NZ_CP063767.1"/>
</dbReference>
<dbReference type="InterPro" id="IPR023214">
    <property type="entry name" value="HAD_sf"/>
</dbReference>
<dbReference type="GO" id="GO:0016791">
    <property type="term" value="F:phosphatase activity"/>
    <property type="evidence" value="ECO:0007669"/>
    <property type="project" value="TreeGrafter"/>
</dbReference>
<dbReference type="GO" id="GO:0000287">
    <property type="term" value="F:magnesium ion binding"/>
    <property type="evidence" value="ECO:0007669"/>
    <property type="project" value="TreeGrafter"/>
</dbReference>
<dbReference type="Gene3D" id="3.30.1240.10">
    <property type="match status" value="1"/>
</dbReference>
<accession>A0A7S7M8Y8</accession>
<dbReference type="KEGG" id="tio:INP52_01615"/>
<dbReference type="SUPFAM" id="SSF56784">
    <property type="entry name" value="HAD-like"/>
    <property type="match status" value="1"/>
</dbReference>
<organism evidence="1 2">
    <name type="scientific">Thermophilibacter immobilis</name>
    <dbReference type="NCBI Taxonomy" id="2779519"/>
    <lineage>
        <taxon>Bacteria</taxon>
        <taxon>Bacillati</taxon>
        <taxon>Actinomycetota</taxon>
        <taxon>Coriobacteriia</taxon>
        <taxon>Coriobacteriales</taxon>
        <taxon>Atopobiaceae</taxon>
        <taxon>Thermophilibacter</taxon>
    </lineage>
</organism>
<dbReference type="NCBIfam" id="TIGR01484">
    <property type="entry name" value="HAD-SF-IIB"/>
    <property type="match status" value="1"/>
</dbReference>
<dbReference type="Gene3D" id="3.40.50.1000">
    <property type="entry name" value="HAD superfamily/HAD-like"/>
    <property type="match status" value="1"/>
</dbReference>
<protein>
    <submittedName>
        <fullName evidence="1">HAD family phosphatase</fullName>
    </submittedName>
</protein>
<evidence type="ECO:0000313" key="1">
    <source>
        <dbReference type="EMBL" id="QOY60936.1"/>
    </source>
</evidence>
<dbReference type="InterPro" id="IPR036412">
    <property type="entry name" value="HAD-like_sf"/>
</dbReference>
<gene>
    <name evidence="1" type="ORF">INP52_01615</name>
</gene>
<dbReference type="GO" id="GO:0005829">
    <property type="term" value="C:cytosol"/>
    <property type="evidence" value="ECO:0007669"/>
    <property type="project" value="TreeGrafter"/>
</dbReference>